<reference evidence="1" key="1">
    <citation type="journal article" date="2003" name="Genome Biol.">
        <title>An integrated gene annotation and transcriptional profiling approach towards the full gene content of the Drosophila genome.</title>
        <authorList>
            <person name="Hild M."/>
            <person name="Beckmann B."/>
            <person name="Haas S.A."/>
            <person name="Koch B."/>
            <person name="Solovyev V."/>
            <person name="Busold C."/>
            <person name="Fellenberg K."/>
            <person name="Boutros M."/>
            <person name="Vingron M."/>
            <person name="Sauer F."/>
            <person name="Hoheisel J.D."/>
            <person name="Paro R."/>
        </authorList>
    </citation>
    <scope>NUCLEOTIDE SEQUENCE</scope>
</reference>
<protein>
    <submittedName>
        <fullName evidence="1">HDC08399</fullName>
    </submittedName>
</protein>
<organism evidence="1">
    <name type="scientific">Drosophila melanogaster</name>
    <name type="common">Fruit fly</name>
    <dbReference type="NCBI Taxonomy" id="7227"/>
    <lineage>
        <taxon>Eukaryota</taxon>
        <taxon>Metazoa</taxon>
        <taxon>Ecdysozoa</taxon>
        <taxon>Arthropoda</taxon>
        <taxon>Hexapoda</taxon>
        <taxon>Insecta</taxon>
        <taxon>Pterygota</taxon>
        <taxon>Neoptera</taxon>
        <taxon>Endopterygota</taxon>
        <taxon>Diptera</taxon>
        <taxon>Brachycera</taxon>
        <taxon>Muscomorpha</taxon>
        <taxon>Ephydroidea</taxon>
        <taxon>Drosophilidae</taxon>
        <taxon>Drosophila</taxon>
        <taxon>Sophophora</taxon>
    </lineage>
</organism>
<gene>
    <name evidence="1" type="ORF">HDC08399</name>
</gene>
<dbReference type="AlphaFoldDB" id="Q6ILT6"/>
<sequence length="331" mass="36005">MQVVENIQQCSRSYDFLSHLGDRIGAGGGAVALTWCKVPLAETVSEFESDSESKSLACPSICPICPCDRLIAIKCECQFVCGVRWLNEERWRGSGRRMGRGAVVGVDGVQTSLSCRCRPGAWSSELETGTAGWGPEVQLKWQTDWQPHRVFAFRCCRAAAACGQDDEGRVSHRPTETPSPRPCVSPLAATAIQPARPPQALGSGNEPATKRNSIERKILQVLEIVSRAAASPWPANPREPQISASSAPWTSPSALLLRLLLIIISLGRHTSKRWQRYRNADVRGTELKWPFDATWGALSTIGGTACDPIQSDPIRSPHVTFASDAVRGCTS</sequence>
<evidence type="ECO:0000313" key="1">
    <source>
        <dbReference type="EMBL" id="DAA02776.1"/>
    </source>
</evidence>
<dbReference type="EMBL" id="BK001930">
    <property type="protein sequence ID" value="DAA02776.1"/>
    <property type="molecule type" value="Genomic_DNA"/>
</dbReference>
<proteinExistence type="predicted"/>
<name>Q6ILT6_DROME</name>
<accession>Q6ILT6</accession>